<dbReference type="Proteomes" id="UP000269721">
    <property type="component" value="Unassembled WGS sequence"/>
</dbReference>
<accession>A0A4P9WFS1</accession>
<evidence type="ECO:0000313" key="1">
    <source>
        <dbReference type="EMBL" id="RKO91631.1"/>
    </source>
</evidence>
<reference evidence="2" key="1">
    <citation type="journal article" date="2018" name="Nat. Microbiol.">
        <title>Leveraging single-cell genomics to expand the fungal tree of life.</title>
        <authorList>
            <person name="Ahrendt S.R."/>
            <person name="Quandt C.A."/>
            <person name="Ciobanu D."/>
            <person name="Clum A."/>
            <person name="Salamov A."/>
            <person name="Andreopoulos B."/>
            <person name="Cheng J.F."/>
            <person name="Woyke T."/>
            <person name="Pelin A."/>
            <person name="Henrissat B."/>
            <person name="Reynolds N.K."/>
            <person name="Benny G.L."/>
            <person name="Smith M.E."/>
            <person name="James T.Y."/>
            <person name="Grigoriev I.V."/>
        </authorList>
    </citation>
    <scope>NUCLEOTIDE SEQUENCE [LARGE SCALE GENOMIC DNA]</scope>
</reference>
<protein>
    <submittedName>
        <fullName evidence="1">Uncharacterized protein</fullName>
    </submittedName>
</protein>
<proteinExistence type="predicted"/>
<gene>
    <name evidence="1" type="ORF">BDK51DRAFT_28289</name>
</gene>
<organism evidence="1 2">
    <name type="scientific">Blyttiomyces helicus</name>
    <dbReference type="NCBI Taxonomy" id="388810"/>
    <lineage>
        <taxon>Eukaryota</taxon>
        <taxon>Fungi</taxon>
        <taxon>Fungi incertae sedis</taxon>
        <taxon>Chytridiomycota</taxon>
        <taxon>Chytridiomycota incertae sedis</taxon>
        <taxon>Chytridiomycetes</taxon>
        <taxon>Chytridiomycetes incertae sedis</taxon>
        <taxon>Blyttiomyces</taxon>
    </lineage>
</organism>
<dbReference type="AlphaFoldDB" id="A0A4P9WFS1"/>
<dbReference type="EMBL" id="KZ994975">
    <property type="protein sequence ID" value="RKO91631.1"/>
    <property type="molecule type" value="Genomic_DNA"/>
</dbReference>
<keyword evidence="2" id="KW-1185">Reference proteome</keyword>
<name>A0A4P9WFS1_9FUNG</name>
<evidence type="ECO:0000313" key="2">
    <source>
        <dbReference type="Proteomes" id="UP000269721"/>
    </source>
</evidence>
<feature type="non-terminal residue" evidence="1">
    <location>
        <position position="409"/>
    </location>
</feature>
<sequence>MPGYVGDPFEGITRTGGKATGGTIRVTVWHMWKSAEDGVGLVDVHSMFAVQTAGPNENIFLPSTFHQLRANLPGGGVFPATEVFRPCSRGPKHSNERSQTPPFPRRLLYDLALLETEAPVAYAFWIKRHDVRVDAETHGITTRKFRSSVLEEGPLADIFADTVVSEPNIIENRRIPSFAKSGTERPLRSPIPRGLYLILLRAESPAAYSFWTEHFGAAMKVSKTLFRAALAHSGRRYDALLTKGPMTTRIFRTLVVGPGPLADMFPSSGPIEAHRFAHLDPPKIGNAVDPSSGFVRVGSNLVSRSPYSALDPNVRIETLRLLRIEHPIAYQFWTVNFGARETPVANFRATLRHFEGTLDVGVTLPGKVSPVWFREMMDKNGSLAKMFSFVGASMGPRVEDPSNEGLAPE</sequence>